<accession>A0AAY4ACW9</accession>
<reference evidence="2" key="3">
    <citation type="submission" date="2025-09" db="UniProtKB">
        <authorList>
            <consortium name="Ensembl"/>
        </authorList>
    </citation>
    <scope>IDENTIFICATION</scope>
</reference>
<feature type="region of interest" description="Disordered" evidence="1">
    <location>
        <begin position="197"/>
        <end position="220"/>
    </location>
</feature>
<evidence type="ECO:0000313" key="3">
    <source>
        <dbReference type="Proteomes" id="UP000694580"/>
    </source>
</evidence>
<organism evidence="2 3">
    <name type="scientific">Denticeps clupeoides</name>
    <name type="common">denticle herring</name>
    <dbReference type="NCBI Taxonomy" id="299321"/>
    <lineage>
        <taxon>Eukaryota</taxon>
        <taxon>Metazoa</taxon>
        <taxon>Chordata</taxon>
        <taxon>Craniata</taxon>
        <taxon>Vertebrata</taxon>
        <taxon>Euteleostomi</taxon>
        <taxon>Actinopterygii</taxon>
        <taxon>Neopterygii</taxon>
        <taxon>Teleostei</taxon>
        <taxon>Clupei</taxon>
        <taxon>Clupeiformes</taxon>
        <taxon>Denticipitoidei</taxon>
        <taxon>Denticipitidae</taxon>
        <taxon>Denticeps</taxon>
    </lineage>
</organism>
<evidence type="ECO:0000313" key="2">
    <source>
        <dbReference type="Ensembl" id="ENSDCDP00010006797.1"/>
    </source>
</evidence>
<proteinExistence type="predicted"/>
<dbReference type="Proteomes" id="UP000694580">
    <property type="component" value="Chromosome 3"/>
</dbReference>
<evidence type="ECO:0000256" key="1">
    <source>
        <dbReference type="SAM" id="MobiDB-lite"/>
    </source>
</evidence>
<protein>
    <submittedName>
        <fullName evidence="2">Uncharacterized protein</fullName>
    </submittedName>
</protein>
<name>A0AAY4ACW9_9TELE</name>
<keyword evidence="3" id="KW-1185">Reference proteome</keyword>
<reference evidence="2 3" key="1">
    <citation type="submission" date="2020-06" db="EMBL/GenBank/DDBJ databases">
        <authorList>
            <consortium name="Wellcome Sanger Institute Data Sharing"/>
        </authorList>
    </citation>
    <scope>NUCLEOTIDE SEQUENCE [LARGE SCALE GENOMIC DNA]</scope>
</reference>
<reference evidence="2" key="2">
    <citation type="submission" date="2025-08" db="UniProtKB">
        <authorList>
            <consortium name="Ensembl"/>
        </authorList>
    </citation>
    <scope>IDENTIFICATION</scope>
</reference>
<dbReference type="GeneTree" id="ENSGT01100000264195"/>
<feature type="compositionally biased region" description="Low complexity" evidence="1">
    <location>
        <begin position="206"/>
        <end position="220"/>
    </location>
</feature>
<dbReference type="Ensembl" id="ENSDCDT00010007028.1">
    <property type="protein sequence ID" value="ENSDCDP00010006797.1"/>
    <property type="gene ID" value="ENSDCDG00010002921.1"/>
</dbReference>
<sequence length="505" mass="55287">MRGQFINPVLSASRSRAVSPRATKGDEGRGVRGTVAEDWPAMRPLVVCGDGAMTLSAQGRAYAHLLVDRGTASPVPLFHLPASCGYSVESSLQKLVLKAKYDGCHVIHENGSYVLPLLWWGVQVKVSCPDVPKLKSSAPLAFCCTSGIVLKAMGPKESDFLFSLLLAPFEGLYTLDIMSDGLTFRLTCPPEFGPLPPPYPTSPVHQTTLTPSQPSSASPADDTFYPPFSNFYIPPPLHPPSLHPTVLPPLFPHDSGLPPYYYSGYRADPYFYLPAPSRTQPSVPQSFQNFPFPNAPPHYFHPYYNYVYPGHKPTEDPLQPKPPRQPVTRTPTKADVPPHRFSLPAPGQRPARKMPSIPTRSSSGIQAPCDAVLCLPTRVPLPALPRPASRANLCPGSNKRWQQRPLLGRPFLSPGAGPFSSWQTAPSAWVPSTIPPLCPLPTTPRRPCATRTSDRASETDCLRASEARVYARLRPLAAGPLAHLYGRLHDRLTPLRHAPFHQGQR</sequence>
<dbReference type="AlphaFoldDB" id="A0AAY4ACW9"/>
<feature type="region of interest" description="Disordered" evidence="1">
    <location>
        <begin position="311"/>
        <end position="363"/>
    </location>
</feature>